<gene>
    <name evidence="10" type="ORF">GCM10009855_35100</name>
</gene>
<dbReference type="Gene3D" id="3.40.50.12780">
    <property type="entry name" value="N-terminal domain of ligase-like"/>
    <property type="match status" value="1"/>
</dbReference>
<dbReference type="RefSeq" id="WP_346077611.1">
    <property type="nucleotide sequence ID" value="NZ_BAAARB010000027.1"/>
</dbReference>
<dbReference type="Gene3D" id="3.40.50.1820">
    <property type="entry name" value="alpha/beta hydrolase"/>
    <property type="match status" value="1"/>
</dbReference>
<dbReference type="InterPro" id="IPR020845">
    <property type="entry name" value="AMP-binding_CS"/>
</dbReference>
<dbReference type="Gene3D" id="3.30.559.10">
    <property type="entry name" value="Chloramphenicol acetyltransferase-like domain"/>
    <property type="match status" value="1"/>
</dbReference>
<dbReference type="InterPro" id="IPR036736">
    <property type="entry name" value="ACP-like_sf"/>
</dbReference>
<dbReference type="Gene3D" id="3.30.300.30">
    <property type="match status" value="1"/>
</dbReference>
<comment type="cofactor">
    <cofactor evidence="1">
        <name>pantetheine 4'-phosphate</name>
        <dbReference type="ChEBI" id="CHEBI:47942"/>
    </cofactor>
</comment>
<dbReference type="PROSITE" id="PS00012">
    <property type="entry name" value="PHOSPHOPANTETHEINE"/>
    <property type="match status" value="1"/>
</dbReference>
<dbReference type="Pfam" id="PF13193">
    <property type="entry name" value="AMP-binding_C"/>
    <property type="match status" value="1"/>
</dbReference>
<evidence type="ECO:0000256" key="7">
    <source>
        <dbReference type="ARBA" id="ARBA00022598"/>
    </source>
</evidence>
<keyword evidence="6" id="KW-0597">Phosphoprotein</keyword>
<dbReference type="PANTHER" id="PTHR45527">
    <property type="entry name" value="NONRIBOSOMAL PEPTIDE SYNTHETASE"/>
    <property type="match status" value="1"/>
</dbReference>
<keyword evidence="7" id="KW-0436">Ligase</keyword>
<evidence type="ECO:0000256" key="6">
    <source>
        <dbReference type="ARBA" id="ARBA00022553"/>
    </source>
</evidence>
<protein>
    <recommendedName>
        <fullName evidence="4">Phenyloxazoline synthase MbtB</fullName>
    </recommendedName>
    <alternativeName>
        <fullName evidence="8">Mycobactin synthetase protein B</fullName>
    </alternativeName>
</protein>
<evidence type="ECO:0000259" key="9">
    <source>
        <dbReference type="PROSITE" id="PS50075"/>
    </source>
</evidence>
<dbReference type="EMBL" id="BAAARB010000027">
    <property type="protein sequence ID" value="GAA2392213.1"/>
    <property type="molecule type" value="Genomic_DNA"/>
</dbReference>
<dbReference type="Pfam" id="PF00550">
    <property type="entry name" value="PP-binding"/>
    <property type="match status" value="2"/>
</dbReference>
<dbReference type="SUPFAM" id="SSF47336">
    <property type="entry name" value="ACP-like"/>
    <property type="match status" value="2"/>
</dbReference>
<feature type="domain" description="Carrier" evidence="9">
    <location>
        <begin position="7"/>
        <end position="80"/>
    </location>
</feature>
<feature type="domain" description="Carrier" evidence="9">
    <location>
        <begin position="1065"/>
        <end position="1142"/>
    </location>
</feature>
<dbReference type="CDD" id="cd19535">
    <property type="entry name" value="Cyc_NRPS"/>
    <property type="match status" value="1"/>
</dbReference>
<comment type="similarity">
    <text evidence="3">Belongs to the ATP-dependent AMP-binding enzyme family. MbtB subfamily.</text>
</comment>
<evidence type="ECO:0000256" key="4">
    <source>
        <dbReference type="ARBA" id="ARBA00016743"/>
    </source>
</evidence>
<dbReference type="PROSITE" id="PS50075">
    <property type="entry name" value="CARRIER"/>
    <property type="match status" value="2"/>
</dbReference>
<dbReference type="Gene3D" id="3.30.559.30">
    <property type="entry name" value="Nonribosomal peptide synthetase, condensation domain"/>
    <property type="match status" value="1"/>
</dbReference>
<dbReference type="PROSITE" id="PS00455">
    <property type="entry name" value="AMP_BINDING"/>
    <property type="match status" value="1"/>
</dbReference>
<dbReference type="InterPro" id="IPR001242">
    <property type="entry name" value="Condensation_dom"/>
</dbReference>
<organism evidence="10 11">
    <name type="scientific">Gordonia cholesterolivorans</name>
    <dbReference type="NCBI Taxonomy" id="559625"/>
    <lineage>
        <taxon>Bacteria</taxon>
        <taxon>Bacillati</taxon>
        <taxon>Actinomycetota</taxon>
        <taxon>Actinomycetes</taxon>
        <taxon>Mycobacteriales</taxon>
        <taxon>Gordoniaceae</taxon>
        <taxon>Gordonia</taxon>
    </lineage>
</organism>
<dbReference type="InterPro" id="IPR045851">
    <property type="entry name" value="AMP-bd_C_sf"/>
</dbReference>
<dbReference type="Pfam" id="PF00668">
    <property type="entry name" value="Condensation"/>
    <property type="match status" value="1"/>
</dbReference>
<dbReference type="PANTHER" id="PTHR45527:SF10">
    <property type="entry name" value="PYOCHELIN SYNTHASE PCHF"/>
    <property type="match status" value="1"/>
</dbReference>
<comment type="pathway">
    <text evidence="2">Siderophore biosynthesis; mycobactin biosynthesis.</text>
</comment>
<dbReference type="InterPro" id="IPR029058">
    <property type="entry name" value="AB_hydrolase_fold"/>
</dbReference>
<dbReference type="Gene3D" id="1.10.1200.10">
    <property type="entry name" value="ACP-like"/>
    <property type="match status" value="1"/>
</dbReference>
<evidence type="ECO:0000256" key="5">
    <source>
        <dbReference type="ARBA" id="ARBA00022450"/>
    </source>
</evidence>
<dbReference type="NCBIfam" id="TIGR01733">
    <property type="entry name" value="AA-adenyl-dom"/>
    <property type="match status" value="1"/>
</dbReference>
<dbReference type="SUPFAM" id="SSF52777">
    <property type="entry name" value="CoA-dependent acyltransferases"/>
    <property type="match status" value="2"/>
</dbReference>
<comment type="caution">
    <text evidence="10">The sequence shown here is derived from an EMBL/GenBank/DDBJ whole genome shotgun (WGS) entry which is preliminary data.</text>
</comment>
<dbReference type="InterPro" id="IPR000873">
    <property type="entry name" value="AMP-dep_synth/lig_dom"/>
</dbReference>
<keyword evidence="11" id="KW-1185">Reference proteome</keyword>
<sequence>MSAPTDRPTAAAVREDVAALLDVDPATITDTDDLIGLGLDSIRMMRLAGGWRKSGHDVNFADLAARPTVADWAVMLGADPADEAASAPAEFDESAWSEAAFPLAPMQHAYWVGRTGAADLGGVAAHLYVEFDGAGLDPDRLAAAAQALAARHGMLRARFRSDGRQEVLDTLPRPALTVDDLREAVPGEIDRILEQRREAKSHQVLDIAAGQVFDLTLTLLPGGRHRLHFDIDMLAADAMSYRTLLRDLVSAYDGAQLPPLAIEYRDYLRHRAEHPDPARAADREWWTARLPDLPGGPVLPTRPPGQSQSAAPRVRRMNHWLDARARERLLAAARERGVTPAAVVGAVYAASVGAWSATPRFLLNVPLFQRVPMHDEIESVSGDFSSSILVDVDLRTLTEPGRGSVLDLAREVQRRMHEAGAHSAYGALEVLRDLGRLRGETVLAPVVFTSALGLGELFADEVYDRLGEPAHIVSQGPQVLLDAQVTEVGGGLLTNWDVRIDQFPDGVVEAMFEHFTNALDRLAAADSTAGWLAEALPHLPAAQRAVRCEVNDTAAPTSGRVLHEGFFQIAAQHPDRTALVWRDGSATYGELAAQALAVAAALRSAGVRPGDAVGVQIPKGYRQVIATLGVYASGAVWVPVTYDQPAPRRSAILRTGEASLLLTDGVVAPDALDVPALELSDAMAAAPLSGPYLPDPEAVAYVLFTSGSTGAPKGVEVPHRAAMNTIDDINQRFGVGPDDRSLTVAALEFDISVYDIFGLYSAGGAVIAVDADDAKDPAAWRELLVTHRASILTCVPSALDMLLTLAETEADGAALGDSLRAVLLGGDWVGADLPDRLRALAPRARFAGLGGATEIAIHGTVCEVTRAPEHWTSVPFGTPLNNVACRVVSELGADCPDWVTGELWVGGDGVAHGYRNEPQRTAERFVEFEGRRWYRTGDLARYWPDGTIEFLGRADNQVKIRGFRVELGEIEGALRSLPDVRHAVAVLIKGNGPATLAAAVAPEPGAAPSPEGLLAELAGLVPAYMVPAVLQVRDELPLTGNGKLDRAAITASLSGASDVDAPRRSPETDLHRALLDIVAGVLGGDRELGIDDDFFAAGGDSVLATTVIARIRDLLDAPQAGVADIFAARTVAELARRLDAADERAGRLERVATIYLEIAAMDDEELMAQ</sequence>
<evidence type="ECO:0000256" key="3">
    <source>
        <dbReference type="ARBA" id="ARBA00007380"/>
    </source>
</evidence>
<dbReference type="Proteomes" id="UP001501170">
    <property type="component" value="Unassembled WGS sequence"/>
</dbReference>
<dbReference type="InterPro" id="IPR009081">
    <property type="entry name" value="PP-bd_ACP"/>
</dbReference>
<dbReference type="InterPro" id="IPR057737">
    <property type="entry name" value="Condensation_MtbB-like"/>
</dbReference>
<dbReference type="InterPro" id="IPR010071">
    <property type="entry name" value="AA_adenyl_dom"/>
</dbReference>
<name>A0ABP5V4Y8_9ACTN</name>
<dbReference type="InterPro" id="IPR042099">
    <property type="entry name" value="ANL_N_sf"/>
</dbReference>
<reference evidence="11" key="1">
    <citation type="journal article" date="2019" name="Int. J. Syst. Evol. Microbiol.">
        <title>The Global Catalogue of Microorganisms (GCM) 10K type strain sequencing project: providing services to taxonomists for standard genome sequencing and annotation.</title>
        <authorList>
            <consortium name="The Broad Institute Genomics Platform"/>
            <consortium name="The Broad Institute Genome Sequencing Center for Infectious Disease"/>
            <person name="Wu L."/>
            <person name="Ma J."/>
        </authorList>
    </citation>
    <scope>NUCLEOTIDE SEQUENCE [LARGE SCALE GENOMIC DNA]</scope>
    <source>
        <strain evidence="11">JCM 16227</strain>
    </source>
</reference>
<evidence type="ECO:0000256" key="8">
    <source>
        <dbReference type="ARBA" id="ARBA00033440"/>
    </source>
</evidence>
<dbReference type="Pfam" id="PF00501">
    <property type="entry name" value="AMP-binding"/>
    <property type="match status" value="1"/>
</dbReference>
<keyword evidence="5" id="KW-0596">Phosphopantetheine</keyword>
<accession>A0ABP5V4Y8</accession>
<proteinExistence type="inferred from homology"/>
<evidence type="ECO:0000256" key="2">
    <source>
        <dbReference type="ARBA" id="ARBA00005102"/>
    </source>
</evidence>
<dbReference type="SUPFAM" id="SSF56801">
    <property type="entry name" value="Acetyl-CoA synthetase-like"/>
    <property type="match status" value="1"/>
</dbReference>
<evidence type="ECO:0000313" key="10">
    <source>
        <dbReference type="EMBL" id="GAA2392213.1"/>
    </source>
</evidence>
<evidence type="ECO:0000256" key="1">
    <source>
        <dbReference type="ARBA" id="ARBA00001957"/>
    </source>
</evidence>
<dbReference type="InterPro" id="IPR023213">
    <property type="entry name" value="CAT-like_dom_sf"/>
</dbReference>
<dbReference type="InterPro" id="IPR006162">
    <property type="entry name" value="Ppantetheine_attach_site"/>
</dbReference>
<dbReference type="InterPro" id="IPR025110">
    <property type="entry name" value="AMP-bd_C"/>
</dbReference>
<evidence type="ECO:0000313" key="11">
    <source>
        <dbReference type="Proteomes" id="UP001501170"/>
    </source>
</evidence>